<feature type="region of interest" description="Disordered" evidence="1">
    <location>
        <begin position="125"/>
        <end position="145"/>
    </location>
</feature>
<feature type="compositionally biased region" description="Pro residues" evidence="1">
    <location>
        <begin position="255"/>
        <end position="286"/>
    </location>
</feature>
<dbReference type="PANTHER" id="PTHR10378">
    <property type="entry name" value="LIM DOMAIN-BINDING PROTEIN"/>
    <property type="match status" value="1"/>
</dbReference>
<dbReference type="Proteomes" id="UP000253845">
    <property type="component" value="Unassembled WGS sequence"/>
</dbReference>
<sequence>MMMAQPFPAHQGIPQHPGLPPGHPMAPGQHPNAHPGAGMVQQVHPGVSAPGGPQVSQGGPVMGGMPPGAGTTGPGGAVQAHALSHLGPAQAHMFQQPHFAQQFANNPQLLQQHQQQQYLRQRMMLQHQHQQQQQQQHGGLPVQLPNGTPALNAAQIAAMQANPAMRPVNLQMQLQQMPHGQPQNLQQQQQFFAMQQAQQQAHQAQVQQAAAAGQPGQQTPQQRAAAQPQNVHDAQSVTPQPQPGPPPHQGSATPQPNPPPVPTSQPPQQQPAAPQPQPTPNPPPQQLPQAQQPGQQPQAPQAAQAQPQPQPNQQGPQQGQQQQPMTAQEAQIKAQQQQNPAAMMMQQQQQRMNMKGAAILQLNSFAESLSYISGTENASTDFNQWHGFVLRFYSPGGVLRHTVCNPQANSSKQFEIATPALARYYLTQCTSGIKHIQMLVDGARERDSPNGGHIVESAKTAFIYWFANGSQLFARANMTAHFDMNNKIEMLDIAVLDHNEYLPRSQLQALELSDQQKQSPKVSKNMGKRAQAKQAQQPAFTLPESMVTPNGVPTAVMSFLEVAETISHMQVLFQFSQQNPHLTPSEALRTLVNTMQAPAPNAAYVQGPMNPALQQGQPRAPSMSMPNQFASPAMTHLGLPGAQGSPHLTGSAHPSPAQSHLAGPPGMVPQGQVQGNMAQGTSASASPNVGNKRRRASTVKMENDETGGGPEVNGTAGQAAPKVKASPRVGAKKQKGGG</sequence>
<feature type="compositionally biased region" description="Gly residues" evidence="1">
    <location>
        <begin position="60"/>
        <end position="75"/>
    </location>
</feature>
<feature type="region of interest" description="Disordered" evidence="1">
    <location>
        <begin position="1"/>
        <end position="75"/>
    </location>
</feature>
<protein>
    <recommendedName>
        <fullName evidence="4">LIM-domain binding protein-domain-containing protein</fullName>
    </recommendedName>
</protein>
<evidence type="ECO:0000313" key="2">
    <source>
        <dbReference type="EMBL" id="RDH25070.1"/>
    </source>
</evidence>
<feature type="compositionally biased region" description="Low complexity" evidence="1">
    <location>
        <begin position="205"/>
        <end position="229"/>
    </location>
</feature>
<evidence type="ECO:0008006" key="4">
    <source>
        <dbReference type="Google" id="ProtNLM"/>
    </source>
</evidence>
<feature type="compositionally biased region" description="Low complexity" evidence="1">
    <location>
        <begin position="125"/>
        <end position="137"/>
    </location>
</feature>
<feature type="region of interest" description="Disordered" evidence="1">
    <location>
        <begin position="205"/>
        <end position="344"/>
    </location>
</feature>
<dbReference type="AlphaFoldDB" id="A0A370CFC6"/>
<feature type="compositionally biased region" description="Polar residues" evidence="1">
    <location>
        <begin position="671"/>
        <end position="689"/>
    </location>
</feature>
<feature type="compositionally biased region" description="Polar residues" evidence="1">
    <location>
        <begin position="512"/>
        <end position="522"/>
    </location>
</feature>
<feature type="region of interest" description="Disordered" evidence="1">
    <location>
        <begin position="512"/>
        <end position="537"/>
    </location>
</feature>
<accession>A0A370CFC6</accession>
<dbReference type="VEuPathDB" id="FungiDB:M747DRAFT_51810"/>
<reference evidence="2 3" key="1">
    <citation type="submission" date="2018-07" db="EMBL/GenBank/DDBJ databases">
        <title>Section-level genome sequencing of Aspergillus section Nigri to investigate inter- and intra-species variation.</title>
        <authorList>
            <consortium name="DOE Joint Genome Institute"/>
            <person name="Vesth T.C."/>
            <person name="Nybo J.L."/>
            <person name="Theobald S."/>
            <person name="Frisvad J.C."/>
            <person name="Larsen T.O."/>
            <person name="Nielsen K.F."/>
            <person name="Hoof J.B."/>
            <person name="Brandl J."/>
            <person name="Salamov A."/>
            <person name="Riley R."/>
            <person name="Gladden J.M."/>
            <person name="Phatale P."/>
            <person name="Nielsen M.T."/>
            <person name="Lyhne E.K."/>
            <person name="Kogle M.E."/>
            <person name="Strasser K."/>
            <person name="McDonnell E."/>
            <person name="Barry K."/>
            <person name="Clum A."/>
            <person name="Chen C."/>
            <person name="Nolan M."/>
            <person name="Sandor L."/>
            <person name="Kuo A."/>
            <person name="Lipzen A."/>
            <person name="Hainaut M."/>
            <person name="Drula E."/>
            <person name="Tsang A."/>
            <person name="Magnuson J.K."/>
            <person name="Henrissat B."/>
            <person name="Wiebenga A."/>
            <person name="Simmons B.A."/>
            <person name="Makela M.R."/>
            <person name="De vries R.P."/>
            <person name="Grigoriev I.V."/>
            <person name="Mortensen U.H."/>
            <person name="Baker S.E."/>
            <person name="Andersen M.R."/>
        </authorList>
    </citation>
    <scope>NUCLEOTIDE SEQUENCE [LARGE SCALE GENOMIC DNA]</scope>
    <source>
        <strain evidence="2 3">ATCC 13496</strain>
    </source>
</reference>
<dbReference type="InterPro" id="IPR029005">
    <property type="entry name" value="LIM-bd/SEUSS"/>
</dbReference>
<proteinExistence type="predicted"/>
<evidence type="ECO:0000313" key="3">
    <source>
        <dbReference type="Proteomes" id="UP000253845"/>
    </source>
</evidence>
<evidence type="ECO:0000256" key="1">
    <source>
        <dbReference type="SAM" id="MobiDB-lite"/>
    </source>
</evidence>
<dbReference type="EMBL" id="KZ851900">
    <property type="protein sequence ID" value="RDH25070.1"/>
    <property type="molecule type" value="Genomic_DNA"/>
</dbReference>
<name>A0A370CFC6_ASPNG</name>
<organism evidence="2 3">
    <name type="scientific">Aspergillus niger ATCC 13496</name>
    <dbReference type="NCBI Taxonomy" id="1353008"/>
    <lineage>
        <taxon>Eukaryota</taxon>
        <taxon>Fungi</taxon>
        <taxon>Dikarya</taxon>
        <taxon>Ascomycota</taxon>
        <taxon>Pezizomycotina</taxon>
        <taxon>Eurotiomycetes</taxon>
        <taxon>Eurotiomycetidae</taxon>
        <taxon>Eurotiales</taxon>
        <taxon>Aspergillaceae</taxon>
        <taxon>Aspergillus</taxon>
        <taxon>Aspergillus subgen. Circumdati</taxon>
    </lineage>
</organism>
<feature type="compositionally biased region" description="Low complexity" evidence="1">
    <location>
        <begin position="287"/>
        <end position="344"/>
    </location>
</feature>
<feature type="region of interest" description="Disordered" evidence="1">
    <location>
        <begin position="602"/>
        <end position="738"/>
    </location>
</feature>
<dbReference type="Pfam" id="PF01803">
    <property type="entry name" value="LIM_bind"/>
    <property type="match status" value="1"/>
</dbReference>
<gene>
    <name evidence="2" type="ORF">M747DRAFT_51810</name>
</gene>
<feature type="compositionally biased region" description="Low complexity" evidence="1">
    <location>
        <begin position="48"/>
        <end position="59"/>
    </location>
</feature>